<keyword evidence="7" id="KW-1185">Reference proteome</keyword>
<dbReference type="SMR" id="A0A0J6W0A3"/>
<sequence length="308" mass="33858">MKFCFNMPHSMELKALVQQWEYDVTGADQARMARCAEELGYDMIAVPEHFLVPDSHVALSGPHYFHSTVAQSFLAGATTRIPINSCVTLLPLQHPVVLAKALATADWMSGGRIMVTFGVGWDPEEFRLLGVDFHKRGEIADEYLAAIIELWTSDSPRFEGTHVRFSDAAFAPKPVQRPHIPIWIGGDADAPLRRAARFASGWIPFLTPLKQIPARIDYIKSQPTFGGRPFEVCYGLGTSLIGEGHVVIDDPDQRPGMGTEELIDAVGRLSDLGVTMTSVPIPAVGGVDAYLDYAQWVMEDVKPHVSSV</sequence>
<dbReference type="PATRIC" id="fig|37916.4.peg.2828"/>
<dbReference type="AlphaFoldDB" id="A0A0J6W0A3"/>
<accession>A0A0J6W0A3</accession>
<dbReference type="InterPro" id="IPR019921">
    <property type="entry name" value="Lucif-like_OxRdtase_Rv2161c"/>
</dbReference>
<evidence type="ECO:0000313" key="7">
    <source>
        <dbReference type="Proteomes" id="UP000036513"/>
    </source>
</evidence>
<dbReference type="STRING" id="37916.MCHLDSM_02904"/>
<evidence type="ECO:0000313" key="6">
    <source>
        <dbReference type="EMBL" id="KMO76755.1"/>
    </source>
</evidence>
<feature type="domain" description="Luciferase-like" evidence="5">
    <location>
        <begin position="26"/>
        <end position="248"/>
    </location>
</feature>
<keyword evidence="2" id="KW-0288">FMN</keyword>
<dbReference type="Proteomes" id="UP000036513">
    <property type="component" value="Unassembled WGS sequence"/>
</dbReference>
<dbReference type="EMBL" id="JYNL01000023">
    <property type="protein sequence ID" value="KMO76755.1"/>
    <property type="molecule type" value="Genomic_DNA"/>
</dbReference>
<name>A0A0J6W0A3_9MYCO</name>
<dbReference type="GO" id="GO:0046306">
    <property type="term" value="P:alkanesulfonate catabolic process"/>
    <property type="evidence" value="ECO:0007669"/>
    <property type="project" value="TreeGrafter"/>
</dbReference>
<dbReference type="RefSeq" id="WP_048470487.1">
    <property type="nucleotide sequence ID" value="NZ_JYNL01000023.1"/>
</dbReference>
<keyword evidence="3 6" id="KW-0560">Oxidoreductase</keyword>
<gene>
    <name evidence="6" type="primary">ssuD_3</name>
    <name evidence="6" type="ORF">MCHLDSM_02904</name>
</gene>
<dbReference type="EC" id="1.14.14.5" evidence="6"/>
<evidence type="ECO:0000256" key="1">
    <source>
        <dbReference type="ARBA" id="ARBA00022630"/>
    </source>
</evidence>
<dbReference type="NCBIfam" id="TIGR03619">
    <property type="entry name" value="F420_Rv2161c"/>
    <property type="match status" value="1"/>
</dbReference>
<reference evidence="6 7" key="1">
    <citation type="journal article" date="2015" name="Genome Biol. Evol.">
        <title>Characterization of Three Mycobacterium spp. with Potential Use in Bioremediation by Genome Sequencing and Comparative Genomics.</title>
        <authorList>
            <person name="Das S."/>
            <person name="Pettersson B.M."/>
            <person name="Behra P.R."/>
            <person name="Ramesh M."/>
            <person name="Dasgupta S."/>
            <person name="Bhattacharya A."/>
            <person name="Kirsebom L.A."/>
        </authorList>
    </citation>
    <scope>NUCLEOTIDE SEQUENCE [LARGE SCALE GENOMIC DNA]</scope>
    <source>
        <strain evidence="6 7">DSM 43826</strain>
    </source>
</reference>
<protein>
    <submittedName>
        <fullName evidence="6">Alkanesulfonate monooxygenase</fullName>
        <ecNumber evidence="6">1.14.14.5</ecNumber>
    </submittedName>
</protein>
<keyword evidence="4 6" id="KW-0503">Monooxygenase</keyword>
<dbReference type="InterPro" id="IPR011251">
    <property type="entry name" value="Luciferase-like_dom"/>
</dbReference>
<dbReference type="Gene3D" id="3.20.20.30">
    <property type="entry name" value="Luciferase-like domain"/>
    <property type="match status" value="1"/>
</dbReference>
<keyword evidence="1" id="KW-0285">Flavoprotein</keyword>
<organism evidence="6 7">
    <name type="scientific">Mycolicibacterium chlorophenolicum</name>
    <dbReference type="NCBI Taxonomy" id="37916"/>
    <lineage>
        <taxon>Bacteria</taxon>
        <taxon>Bacillati</taxon>
        <taxon>Actinomycetota</taxon>
        <taxon>Actinomycetes</taxon>
        <taxon>Mycobacteriales</taxon>
        <taxon>Mycobacteriaceae</taxon>
        <taxon>Mycolicibacterium</taxon>
    </lineage>
</organism>
<dbReference type="SUPFAM" id="SSF51679">
    <property type="entry name" value="Bacterial luciferase-like"/>
    <property type="match status" value="1"/>
</dbReference>
<dbReference type="InterPro" id="IPR036661">
    <property type="entry name" value="Luciferase-like_sf"/>
</dbReference>
<dbReference type="GO" id="GO:0008726">
    <property type="term" value="F:alkanesulfonate monooxygenase activity"/>
    <property type="evidence" value="ECO:0007669"/>
    <property type="project" value="UniProtKB-EC"/>
</dbReference>
<evidence type="ECO:0000259" key="5">
    <source>
        <dbReference type="Pfam" id="PF00296"/>
    </source>
</evidence>
<dbReference type="PANTHER" id="PTHR42847:SF4">
    <property type="entry name" value="ALKANESULFONATE MONOOXYGENASE-RELATED"/>
    <property type="match status" value="1"/>
</dbReference>
<comment type="caution">
    <text evidence="6">The sequence shown here is derived from an EMBL/GenBank/DDBJ whole genome shotgun (WGS) entry which is preliminary data.</text>
</comment>
<dbReference type="InterPro" id="IPR050172">
    <property type="entry name" value="SsuD_RutA_monooxygenase"/>
</dbReference>
<evidence type="ECO:0000256" key="2">
    <source>
        <dbReference type="ARBA" id="ARBA00022643"/>
    </source>
</evidence>
<dbReference type="Pfam" id="PF00296">
    <property type="entry name" value="Bac_luciferase"/>
    <property type="match status" value="1"/>
</dbReference>
<evidence type="ECO:0000256" key="3">
    <source>
        <dbReference type="ARBA" id="ARBA00023002"/>
    </source>
</evidence>
<proteinExistence type="predicted"/>
<dbReference type="PANTHER" id="PTHR42847">
    <property type="entry name" value="ALKANESULFONATE MONOOXYGENASE"/>
    <property type="match status" value="1"/>
</dbReference>
<evidence type="ECO:0000256" key="4">
    <source>
        <dbReference type="ARBA" id="ARBA00023033"/>
    </source>
</evidence>